<feature type="domain" description="FAD-binding PCMH-type" evidence="6">
    <location>
        <begin position="37"/>
        <end position="216"/>
    </location>
</feature>
<evidence type="ECO:0000313" key="7">
    <source>
        <dbReference type="EMBL" id="MBA4602757.1"/>
    </source>
</evidence>
<dbReference type="FunFam" id="1.10.45.10:FF:000001">
    <property type="entry name" value="D-lactate dehydrogenase mitochondrial"/>
    <property type="match status" value="1"/>
</dbReference>
<keyword evidence="4" id="KW-0274">FAD</keyword>
<dbReference type="InterPro" id="IPR016166">
    <property type="entry name" value="FAD-bd_PCMH"/>
</dbReference>
<name>A0A7W1XT22_9BACL</name>
<dbReference type="Gene3D" id="3.30.465.10">
    <property type="match status" value="1"/>
</dbReference>
<sequence length="474" mass="51608">MSASKIIHELEQIVGKKYCRTDQEARLTHSYDATPLFQAWPHVVVYPQTTEQVQALMKVAHREKIPVISRGSGTNLGASAVPVQGGIVMVFTRMNKILEIDEKNLTVTVQPGVITRQLHDAVEAHSLFYPPDLGSMAISTIGGNIAQGAGGLRGLKYGTTTDYVLGLEAVLANGDIIRTGGKLTKNVSGYDVTRFLVGSEGTLAIITEATLKLLPKPAFQQTMAVYFSGLDAAAEAVSAIISARIIPCTLEFMDQGTMKVVEEYAGIGLPVDQKAMLILEQDGPKELVEKDLAQMEQICQNLNATKIEIAKTGKDRIKILEARRTTLSALARATATTILEDATVPRASIPAMIRKITEISERYNVRICTFGHAGDGNLHPTCMTDSRNQDELARVEKAFAEIFNAALELGGTITGEHGVGLAKAPYMKQQWGIAGIHLLNRIKEAFDPHHLLNPGKIFYQSEEEKTCQNRPAHP</sequence>
<organism evidence="7 8">
    <name type="scientific">Thermoactinomyces mirandus</name>
    <dbReference type="NCBI Taxonomy" id="2756294"/>
    <lineage>
        <taxon>Bacteria</taxon>
        <taxon>Bacillati</taxon>
        <taxon>Bacillota</taxon>
        <taxon>Bacilli</taxon>
        <taxon>Bacillales</taxon>
        <taxon>Thermoactinomycetaceae</taxon>
        <taxon>Thermoactinomyces</taxon>
    </lineage>
</organism>
<evidence type="ECO:0000256" key="3">
    <source>
        <dbReference type="ARBA" id="ARBA00022630"/>
    </source>
</evidence>
<accession>A0A7W1XT22</accession>
<dbReference type="GO" id="GO:0071949">
    <property type="term" value="F:FAD binding"/>
    <property type="evidence" value="ECO:0007669"/>
    <property type="project" value="InterPro"/>
</dbReference>
<dbReference type="InterPro" id="IPR036318">
    <property type="entry name" value="FAD-bd_PCMH-like_sf"/>
</dbReference>
<dbReference type="InterPro" id="IPR016169">
    <property type="entry name" value="FAD-bd_PCMH_sub2"/>
</dbReference>
<dbReference type="EMBL" id="JACEOL010000034">
    <property type="protein sequence ID" value="MBA4602757.1"/>
    <property type="molecule type" value="Genomic_DNA"/>
</dbReference>
<dbReference type="AlphaFoldDB" id="A0A7W1XT22"/>
<evidence type="ECO:0000256" key="2">
    <source>
        <dbReference type="ARBA" id="ARBA00008000"/>
    </source>
</evidence>
<dbReference type="SUPFAM" id="SSF56176">
    <property type="entry name" value="FAD-binding/transporter-associated domain-like"/>
    <property type="match status" value="1"/>
</dbReference>
<evidence type="ECO:0000256" key="5">
    <source>
        <dbReference type="ARBA" id="ARBA00023002"/>
    </source>
</evidence>
<comment type="cofactor">
    <cofactor evidence="1">
        <name>FAD</name>
        <dbReference type="ChEBI" id="CHEBI:57692"/>
    </cofactor>
</comment>
<dbReference type="RefSeq" id="WP_181740622.1">
    <property type="nucleotide sequence ID" value="NZ_JACEOL010000034.1"/>
</dbReference>
<dbReference type="SUPFAM" id="SSF55103">
    <property type="entry name" value="FAD-linked oxidases, C-terminal domain"/>
    <property type="match status" value="1"/>
</dbReference>
<comment type="similarity">
    <text evidence="2">Belongs to the FAD-binding oxidoreductase/transferase type 4 family.</text>
</comment>
<dbReference type="InterPro" id="IPR051914">
    <property type="entry name" value="FAD-linked_OxidoTrans_Type4"/>
</dbReference>
<dbReference type="FunFam" id="3.30.70.2740:FF:000001">
    <property type="entry name" value="D-lactate dehydrogenase mitochondrial"/>
    <property type="match status" value="1"/>
</dbReference>
<dbReference type="PANTHER" id="PTHR42934">
    <property type="entry name" value="GLYCOLATE OXIDASE SUBUNIT GLCD"/>
    <property type="match status" value="1"/>
</dbReference>
<dbReference type="Pfam" id="PF01565">
    <property type="entry name" value="FAD_binding_4"/>
    <property type="match status" value="1"/>
</dbReference>
<comment type="caution">
    <text evidence="7">The sequence shown here is derived from an EMBL/GenBank/DDBJ whole genome shotgun (WGS) entry which is preliminary data.</text>
</comment>
<keyword evidence="8" id="KW-1185">Reference proteome</keyword>
<proteinExistence type="inferred from homology"/>
<dbReference type="GO" id="GO:0016491">
    <property type="term" value="F:oxidoreductase activity"/>
    <property type="evidence" value="ECO:0007669"/>
    <property type="project" value="UniProtKB-KW"/>
</dbReference>
<evidence type="ECO:0000256" key="1">
    <source>
        <dbReference type="ARBA" id="ARBA00001974"/>
    </source>
</evidence>
<dbReference type="PROSITE" id="PS51387">
    <property type="entry name" value="FAD_PCMH"/>
    <property type="match status" value="1"/>
</dbReference>
<gene>
    <name evidence="7" type="ORF">H2C83_10615</name>
</gene>
<dbReference type="InterPro" id="IPR016164">
    <property type="entry name" value="FAD-linked_Oxase-like_C"/>
</dbReference>
<dbReference type="Gene3D" id="1.10.45.10">
    <property type="entry name" value="Vanillyl-alcohol Oxidase, Chain A, domain 4"/>
    <property type="match status" value="1"/>
</dbReference>
<dbReference type="InterPro" id="IPR016171">
    <property type="entry name" value="Vanillyl_alc_oxidase_C-sub2"/>
</dbReference>
<reference evidence="7 8" key="1">
    <citation type="submission" date="2020-07" db="EMBL/GenBank/DDBJ databases">
        <title>Thermoactinomyces phylogeny.</title>
        <authorList>
            <person name="Dunlap C."/>
        </authorList>
    </citation>
    <scope>NUCLEOTIDE SEQUENCE [LARGE SCALE GENOMIC DNA]</scope>
    <source>
        <strain evidence="7 8">AMNI-1</strain>
    </source>
</reference>
<dbReference type="Proteomes" id="UP000538292">
    <property type="component" value="Unassembled WGS sequence"/>
</dbReference>
<protein>
    <submittedName>
        <fullName evidence="7">FAD-binding protein</fullName>
    </submittedName>
</protein>
<evidence type="ECO:0000259" key="6">
    <source>
        <dbReference type="PROSITE" id="PS51387"/>
    </source>
</evidence>
<dbReference type="Pfam" id="PF02913">
    <property type="entry name" value="FAD-oxidase_C"/>
    <property type="match status" value="1"/>
</dbReference>
<keyword evidence="3" id="KW-0285">Flavoprotein</keyword>
<evidence type="ECO:0000256" key="4">
    <source>
        <dbReference type="ARBA" id="ARBA00022827"/>
    </source>
</evidence>
<dbReference type="Gene3D" id="3.30.70.2740">
    <property type="match status" value="1"/>
</dbReference>
<dbReference type="PANTHER" id="PTHR42934:SF2">
    <property type="entry name" value="GLYCOLATE OXIDASE SUBUNIT GLCD"/>
    <property type="match status" value="1"/>
</dbReference>
<evidence type="ECO:0000313" key="8">
    <source>
        <dbReference type="Proteomes" id="UP000538292"/>
    </source>
</evidence>
<keyword evidence="5" id="KW-0560">Oxidoreductase</keyword>
<dbReference type="InterPro" id="IPR006094">
    <property type="entry name" value="Oxid_FAD_bind_N"/>
</dbReference>
<dbReference type="InterPro" id="IPR004113">
    <property type="entry name" value="FAD-bd_oxidored_4_C"/>
</dbReference>